<accession>A0A0D7WZ37</accession>
<keyword evidence="2" id="KW-1185">Reference proteome</keyword>
<dbReference type="EMBL" id="JTHP01000044">
    <property type="protein sequence ID" value="KJD43983.1"/>
    <property type="molecule type" value="Genomic_DNA"/>
</dbReference>
<dbReference type="AlphaFoldDB" id="A0A0D7WZ37"/>
<comment type="caution">
    <text evidence="1">The sequence shown here is derived from an EMBL/GenBank/DDBJ whole genome shotgun (WGS) entry which is preliminary data.</text>
</comment>
<gene>
    <name evidence="1" type="ORF">QD47_19435</name>
</gene>
<dbReference type="PATRIC" id="fig|159743.3.peg.4333"/>
<proteinExistence type="predicted"/>
<protein>
    <submittedName>
        <fullName evidence="1">Uncharacterized protein</fullName>
    </submittedName>
</protein>
<sequence length="87" mass="9922">MFINLRKGIEAMNNIYRTGEQLEIVSGSIYEIRTIKKIESNGTIILEDNFLSRRTIIPSDHYTTKGYHVGHLGSKSGKNISFRHAKL</sequence>
<reference evidence="1 2" key="1">
    <citation type="submission" date="2014-11" db="EMBL/GenBank/DDBJ databases">
        <title>Draft Genome Sequences of Paenibacillus polymyxa NRRL B-30509 and Paenibacillus terrae NRRL B-30644, Strains from a Poultry Environment that Produce Tridecaptin A and Paenicidins.</title>
        <authorList>
            <person name="van Belkum M.J."/>
            <person name="Lohans C.T."/>
            <person name="Vederas J.C."/>
        </authorList>
    </citation>
    <scope>NUCLEOTIDE SEQUENCE [LARGE SCALE GENOMIC DNA]</scope>
    <source>
        <strain evidence="1 2">NRRL B-30644</strain>
    </source>
</reference>
<dbReference type="Proteomes" id="UP000032534">
    <property type="component" value="Unassembled WGS sequence"/>
</dbReference>
<name>A0A0D7WZ37_9BACL</name>
<evidence type="ECO:0000313" key="1">
    <source>
        <dbReference type="EMBL" id="KJD43983.1"/>
    </source>
</evidence>
<dbReference type="RefSeq" id="WP_044647689.1">
    <property type="nucleotide sequence ID" value="NZ_JTHP01000044.1"/>
</dbReference>
<organism evidence="1 2">
    <name type="scientific">Paenibacillus terrae</name>
    <dbReference type="NCBI Taxonomy" id="159743"/>
    <lineage>
        <taxon>Bacteria</taxon>
        <taxon>Bacillati</taxon>
        <taxon>Bacillota</taxon>
        <taxon>Bacilli</taxon>
        <taxon>Bacillales</taxon>
        <taxon>Paenibacillaceae</taxon>
        <taxon>Paenibacillus</taxon>
    </lineage>
</organism>
<evidence type="ECO:0000313" key="2">
    <source>
        <dbReference type="Proteomes" id="UP000032534"/>
    </source>
</evidence>